<name>A0A0L0MHB9_9BURK</name>
<evidence type="ECO:0000256" key="5">
    <source>
        <dbReference type="SAM" id="MobiDB-lite"/>
    </source>
</evidence>
<evidence type="ECO:0000313" key="6">
    <source>
        <dbReference type="EMBL" id="KND61379.1"/>
    </source>
</evidence>
<feature type="compositionally biased region" description="Acidic residues" evidence="5">
    <location>
        <begin position="266"/>
        <end position="283"/>
    </location>
</feature>
<dbReference type="InterPro" id="IPR050953">
    <property type="entry name" value="N4_N6_ade-DNA_methylase"/>
</dbReference>
<dbReference type="GO" id="GO:0032259">
    <property type="term" value="P:methylation"/>
    <property type="evidence" value="ECO:0007669"/>
    <property type="project" value="UniProtKB-KW"/>
</dbReference>
<comment type="caution">
    <text evidence="6">The sequence shown here is derived from an EMBL/GenBank/DDBJ whole genome shotgun (WGS) entry which is preliminary data.</text>
</comment>
<protein>
    <recommendedName>
        <fullName evidence="1">site-specific DNA-methyltransferase (adenine-specific)</fullName>
        <ecNumber evidence="1">2.1.1.72</ecNumber>
    </recommendedName>
</protein>
<sequence>MTTTPPTLATRPPTGLESLHELSGVLSERVRQGVEGLISASHAAIGRARREGRGYDHKDLYVAGSRIVMRCVITLFAEARGLLPMENRVYRRAFSLETLRERASRDVWPRLIALFRLIHAGSTHARMSVPRYGGALFEPGRADSDDGISRALALLESPDNRIDDQEVMKLLRLLTRVRMRPGRARNGAWIDVPVDFARLSSEYIGVLYEGLLDFELKQAADDDPVIFLAVGNQPAFTLSQLESLSDKTIAQLFDALSKRDTRAIDEVEDDEAPADDIEDDAEAESPAPPQTLNPHHAMRVDAWLARAAALSGVTNGQANTLCARLVAPGEFYLVRWGGTRKGAGTFFTRPSLAEPTVRRTLQPLAYDAVRSEIDARTGLETVVEWTPKTPEQILSIKVCDPAMGSGSFLASALRYLTDALVVSLHRHGMPNALFNDDLVRLDPRDERFEQALRAQLKRHVVEHCLYGVDIDPLAVELGRMALWVETLDRGLPFGFVDHKLKVGNALVGAWFDASRDYPAMAWAREGGDKDYQKDKPGNLGNHAFVDEKGRTRGDVFNEAIKKRARLVTEQLRELLDAPDAAHDTDADRAHDALRDVLSTLHRLPLGECERRARVYRTEWLDSAPYRALKARLDLWCALWFWPGDKIAHAPLPFDFARPNVDAMSIASEVARRHVSASFIGSSNFPMSSRPRIRASMRCWVIRHGKPFSPIRRSSSRITIRFIALTASRKRWRSNSNTSGARRRSSANGSRIGRV</sequence>
<dbReference type="OrthoDB" id="9784823at2"/>
<dbReference type="SUPFAM" id="SSF53335">
    <property type="entry name" value="S-adenosyl-L-methionine-dependent methyltransferases"/>
    <property type="match status" value="1"/>
</dbReference>
<dbReference type="EMBL" id="LFJJ01000023">
    <property type="protein sequence ID" value="KND61379.1"/>
    <property type="molecule type" value="Genomic_DNA"/>
</dbReference>
<evidence type="ECO:0000313" key="7">
    <source>
        <dbReference type="Proteomes" id="UP000036959"/>
    </source>
</evidence>
<evidence type="ECO:0000256" key="4">
    <source>
        <dbReference type="ARBA" id="ARBA00047942"/>
    </source>
</evidence>
<keyword evidence="2" id="KW-0489">Methyltransferase</keyword>
<accession>A0A0L0MHB9</accession>
<keyword evidence="3" id="KW-0808">Transferase</keyword>
<dbReference type="EC" id="2.1.1.72" evidence="1"/>
<feature type="region of interest" description="Disordered" evidence="5">
    <location>
        <begin position="264"/>
        <end position="294"/>
    </location>
</feature>
<keyword evidence="7" id="KW-1185">Reference proteome</keyword>
<dbReference type="PANTHER" id="PTHR33841">
    <property type="entry name" value="DNA METHYLTRANSFERASE YEEA-RELATED"/>
    <property type="match status" value="1"/>
</dbReference>
<dbReference type="RefSeq" id="WP_050452723.1">
    <property type="nucleotide sequence ID" value="NZ_LFJJ01000023.1"/>
</dbReference>
<comment type="catalytic activity">
    <reaction evidence="4">
        <text>a 2'-deoxyadenosine in DNA + S-adenosyl-L-methionine = an N(6)-methyl-2'-deoxyadenosine in DNA + S-adenosyl-L-homocysteine + H(+)</text>
        <dbReference type="Rhea" id="RHEA:15197"/>
        <dbReference type="Rhea" id="RHEA-COMP:12418"/>
        <dbReference type="Rhea" id="RHEA-COMP:12419"/>
        <dbReference type="ChEBI" id="CHEBI:15378"/>
        <dbReference type="ChEBI" id="CHEBI:57856"/>
        <dbReference type="ChEBI" id="CHEBI:59789"/>
        <dbReference type="ChEBI" id="CHEBI:90615"/>
        <dbReference type="ChEBI" id="CHEBI:90616"/>
        <dbReference type="EC" id="2.1.1.72"/>
    </reaction>
</comment>
<evidence type="ECO:0000256" key="1">
    <source>
        <dbReference type="ARBA" id="ARBA00011900"/>
    </source>
</evidence>
<feature type="region of interest" description="Disordered" evidence="5">
    <location>
        <begin position="732"/>
        <end position="754"/>
    </location>
</feature>
<dbReference type="Gene3D" id="3.40.50.150">
    <property type="entry name" value="Vaccinia Virus protein VP39"/>
    <property type="match status" value="1"/>
</dbReference>
<dbReference type="AlphaFoldDB" id="A0A0L0MHB9"/>
<evidence type="ECO:0000256" key="2">
    <source>
        <dbReference type="ARBA" id="ARBA00022603"/>
    </source>
</evidence>
<dbReference type="PATRIC" id="fig|242163.4.peg.3335"/>
<dbReference type="PANTHER" id="PTHR33841:SF1">
    <property type="entry name" value="DNA METHYLTRANSFERASE A"/>
    <property type="match status" value="1"/>
</dbReference>
<proteinExistence type="predicted"/>
<organism evidence="6 7">
    <name type="scientific">Candidatus Burkholderia verschuerenii</name>
    <dbReference type="NCBI Taxonomy" id="242163"/>
    <lineage>
        <taxon>Bacteria</taxon>
        <taxon>Pseudomonadati</taxon>
        <taxon>Pseudomonadota</taxon>
        <taxon>Betaproteobacteria</taxon>
        <taxon>Burkholderiales</taxon>
        <taxon>Burkholderiaceae</taxon>
        <taxon>Burkholderia</taxon>
    </lineage>
</organism>
<evidence type="ECO:0000256" key="3">
    <source>
        <dbReference type="ARBA" id="ARBA00022679"/>
    </source>
</evidence>
<dbReference type="InterPro" id="IPR029063">
    <property type="entry name" value="SAM-dependent_MTases_sf"/>
</dbReference>
<reference evidence="7" key="1">
    <citation type="submission" date="2015-06" db="EMBL/GenBank/DDBJ databases">
        <title>Comparative genomics of Burkholderia leaf nodule symbionts.</title>
        <authorList>
            <person name="Carlier A."/>
            <person name="Eberl L."/>
            <person name="Pinto-Carbo M."/>
        </authorList>
    </citation>
    <scope>NUCLEOTIDE SEQUENCE [LARGE SCALE GENOMIC DNA]</scope>
    <source>
        <strain evidence="7">UZHbot4</strain>
    </source>
</reference>
<feature type="compositionally biased region" description="Low complexity" evidence="5">
    <location>
        <begin position="733"/>
        <end position="754"/>
    </location>
</feature>
<gene>
    <name evidence="6" type="ORF">BVER_04280</name>
</gene>
<dbReference type="Proteomes" id="UP000036959">
    <property type="component" value="Unassembled WGS sequence"/>
</dbReference>
<dbReference type="GO" id="GO:0009007">
    <property type="term" value="F:site-specific DNA-methyltransferase (adenine-specific) activity"/>
    <property type="evidence" value="ECO:0007669"/>
    <property type="project" value="UniProtKB-EC"/>
</dbReference>